<feature type="domain" description="GST C-terminal" evidence="1">
    <location>
        <begin position="9"/>
        <end position="155"/>
    </location>
</feature>
<dbReference type="PANTHER" id="PTHR43968:SF6">
    <property type="entry name" value="GLUTATHIONE S-TRANSFERASE OMEGA"/>
    <property type="match status" value="1"/>
</dbReference>
<reference evidence="2" key="1">
    <citation type="submission" date="2021-01" db="EMBL/GenBank/DDBJ databases">
        <authorList>
            <person name="Corre E."/>
            <person name="Pelletier E."/>
            <person name="Niang G."/>
            <person name="Scheremetjew M."/>
            <person name="Finn R."/>
            <person name="Kale V."/>
            <person name="Holt S."/>
            <person name="Cochrane G."/>
            <person name="Meng A."/>
            <person name="Brown T."/>
            <person name="Cohen L."/>
        </authorList>
    </citation>
    <scope>NUCLEOTIDE SEQUENCE</scope>
    <source>
        <strain evidence="2">SPMC142</strain>
    </source>
</reference>
<name>A0A7S3TAG2_9SPIT</name>
<dbReference type="AlphaFoldDB" id="A0A7S3TAG2"/>
<dbReference type="SUPFAM" id="SSF47616">
    <property type="entry name" value="GST C-terminal domain-like"/>
    <property type="match status" value="1"/>
</dbReference>
<dbReference type="InterPro" id="IPR036282">
    <property type="entry name" value="Glutathione-S-Trfase_C_sf"/>
</dbReference>
<dbReference type="PROSITE" id="PS50405">
    <property type="entry name" value="GST_CTER"/>
    <property type="match status" value="1"/>
</dbReference>
<protein>
    <recommendedName>
        <fullName evidence="1">GST C-terminal domain-containing protein</fullName>
    </recommendedName>
</protein>
<evidence type="ECO:0000259" key="1">
    <source>
        <dbReference type="PROSITE" id="PS50405"/>
    </source>
</evidence>
<dbReference type="Gene3D" id="1.20.1050.10">
    <property type="match status" value="1"/>
</dbReference>
<sequence>MVICEYLDDISGNGATYSAEQRAACRLWASLMPGWFAYIAIIKADPGSKDEEAALKELRDGLHAANAFLATRPEADSGPFLLGERFSLAEVATAPFAQRFMTVLPGTRPTVDPRQILEEEGLFRLSTWLTAVCTRPSCMETIAPTAELVESYKALLMRMKAISAP</sequence>
<dbReference type="Pfam" id="PF13410">
    <property type="entry name" value="GST_C_2"/>
    <property type="match status" value="1"/>
</dbReference>
<evidence type="ECO:0000313" key="2">
    <source>
        <dbReference type="EMBL" id="CAE0578769.1"/>
    </source>
</evidence>
<dbReference type="GO" id="GO:0005737">
    <property type="term" value="C:cytoplasm"/>
    <property type="evidence" value="ECO:0007669"/>
    <property type="project" value="TreeGrafter"/>
</dbReference>
<proteinExistence type="predicted"/>
<dbReference type="EMBL" id="HBIQ01075405">
    <property type="protein sequence ID" value="CAE0578769.1"/>
    <property type="molecule type" value="Transcribed_RNA"/>
</dbReference>
<dbReference type="PANTHER" id="PTHR43968">
    <property type="match status" value="1"/>
</dbReference>
<accession>A0A7S3TAG2</accession>
<gene>
    <name evidence="2" type="ORF">SACU0126_LOCUS23988</name>
</gene>
<organism evidence="2">
    <name type="scientific">Strombidinopsis acuminata</name>
    <dbReference type="NCBI Taxonomy" id="141414"/>
    <lineage>
        <taxon>Eukaryota</taxon>
        <taxon>Sar</taxon>
        <taxon>Alveolata</taxon>
        <taxon>Ciliophora</taxon>
        <taxon>Intramacronucleata</taxon>
        <taxon>Spirotrichea</taxon>
        <taxon>Choreotrichia</taxon>
        <taxon>Choreotrichida</taxon>
        <taxon>Strombidinopsidae</taxon>
        <taxon>Strombidinopsis</taxon>
    </lineage>
</organism>
<dbReference type="InterPro" id="IPR050983">
    <property type="entry name" value="GST_Omega/HSP26"/>
</dbReference>
<dbReference type="InterPro" id="IPR010987">
    <property type="entry name" value="Glutathione-S-Trfase_C-like"/>
</dbReference>